<sequence>MYVFASSISNHILHAGVSPLEKIARTALVYAALILVLRFVGRRTLAQLNPFDLVVLLLLSNVVQNAIIGPDNSVVGGVIGAFTLVGLNEIVVRVARRHSRLNDILAGRRSELISGGKINERGLRSTGLNEGELSEFVHADSLDDIERMTLLPGGKIDVHKKAPAEAATRADLARVSEQLAALQVAVAELSKN</sequence>
<dbReference type="Gene3D" id="3.30.240.20">
    <property type="entry name" value="bsu07140 like domains"/>
    <property type="match status" value="1"/>
</dbReference>
<gene>
    <name evidence="2" type="ORF">UFOPK3974_01159</name>
</gene>
<accession>A0A6J7NR01</accession>
<dbReference type="AlphaFoldDB" id="A0A6J7NR01"/>
<name>A0A6J7NR01_9ZZZZ</name>
<protein>
    <submittedName>
        <fullName evidence="2">Unannotated protein</fullName>
    </submittedName>
</protein>
<dbReference type="GO" id="GO:0005886">
    <property type="term" value="C:plasma membrane"/>
    <property type="evidence" value="ECO:0007669"/>
    <property type="project" value="UniProtKB-SubCell"/>
</dbReference>
<evidence type="ECO:0000256" key="1">
    <source>
        <dbReference type="SAM" id="Phobius"/>
    </source>
</evidence>
<reference evidence="2" key="1">
    <citation type="submission" date="2020-05" db="EMBL/GenBank/DDBJ databases">
        <authorList>
            <person name="Chiriac C."/>
            <person name="Salcher M."/>
            <person name="Ghai R."/>
            <person name="Kavagutti S V."/>
        </authorList>
    </citation>
    <scope>NUCLEOTIDE SEQUENCE</scope>
</reference>
<dbReference type="PANTHER" id="PTHR34582:SF6">
    <property type="entry name" value="UPF0702 TRANSMEMBRANE PROTEIN YCAP"/>
    <property type="match status" value="1"/>
</dbReference>
<feature type="transmembrane region" description="Helical" evidence="1">
    <location>
        <begin position="23"/>
        <end position="41"/>
    </location>
</feature>
<organism evidence="2">
    <name type="scientific">freshwater metagenome</name>
    <dbReference type="NCBI Taxonomy" id="449393"/>
    <lineage>
        <taxon>unclassified sequences</taxon>
        <taxon>metagenomes</taxon>
        <taxon>ecological metagenomes</taxon>
    </lineage>
</organism>
<keyword evidence="1" id="KW-0472">Membrane</keyword>
<feature type="transmembrane region" description="Helical" evidence="1">
    <location>
        <begin position="74"/>
        <end position="92"/>
    </location>
</feature>
<dbReference type="PANTHER" id="PTHR34582">
    <property type="entry name" value="UPF0702 TRANSMEMBRANE PROTEIN YCAP"/>
    <property type="match status" value="1"/>
</dbReference>
<keyword evidence="1" id="KW-0812">Transmembrane</keyword>
<dbReference type="InterPro" id="IPR023090">
    <property type="entry name" value="UPF0702_alpha/beta_dom_sf"/>
</dbReference>
<proteinExistence type="predicted"/>
<feature type="transmembrane region" description="Helical" evidence="1">
    <location>
        <begin position="48"/>
        <end position="68"/>
    </location>
</feature>
<keyword evidence="1" id="KW-1133">Transmembrane helix</keyword>
<evidence type="ECO:0000313" key="2">
    <source>
        <dbReference type="EMBL" id="CAB4995058.1"/>
    </source>
</evidence>
<dbReference type="EMBL" id="CAFBOR010000173">
    <property type="protein sequence ID" value="CAB4995058.1"/>
    <property type="molecule type" value="Genomic_DNA"/>
</dbReference>